<dbReference type="SMART" id="SM00267">
    <property type="entry name" value="GGDEF"/>
    <property type="match status" value="1"/>
</dbReference>
<dbReference type="GO" id="GO:0052621">
    <property type="term" value="F:diguanylate cyclase activity"/>
    <property type="evidence" value="ECO:0007669"/>
    <property type="project" value="UniProtKB-EC"/>
</dbReference>
<organism evidence="3 4">
    <name type="scientific">Sporosarcina oncorhynchi</name>
    <dbReference type="NCBI Taxonomy" id="3056444"/>
    <lineage>
        <taxon>Bacteria</taxon>
        <taxon>Bacillati</taxon>
        <taxon>Bacillota</taxon>
        <taxon>Bacilli</taxon>
        <taxon>Bacillales</taxon>
        <taxon>Caryophanaceae</taxon>
        <taxon>Sporosarcina</taxon>
    </lineage>
</organism>
<feature type="transmembrane region" description="Helical" evidence="1">
    <location>
        <begin position="12"/>
        <end position="34"/>
    </location>
</feature>
<dbReference type="InterPro" id="IPR000160">
    <property type="entry name" value="GGDEF_dom"/>
</dbReference>
<accession>A0ABZ0L856</accession>
<keyword evidence="3" id="KW-0808">Transferase</keyword>
<dbReference type="Gene3D" id="3.30.450.40">
    <property type="match status" value="1"/>
</dbReference>
<name>A0ABZ0L856_9BACL</name>
<feature type="transmembrane region" description="Helical" evidence="1">
    <location>
        <begin position="180"/>
        <end position="197"/>
    </location>
</feature>
<protein>
    <submittedName>
        <fullName evidence="3">GGDEF domain-containing protein</fullName>
        <ecNumber evidence="3">2.7.7.65</ecNumber>
    </submittedName>
</protein>
<dbReference type="CDD" id="cd01949">
    <property type="entry name" value="GGDEF"/>
    <property type="match status" value="1"/>
</dbReference>
<dbReference type="InterPro" id="IPR029787">
    <property type="entry name" value="Nucleotide_cyclase"/>
</dbReference>
<reference evidence="3 4" key="1">
    <citation type="submission" date="2023-06" db="EMBL/GenBank/DDBJ databases">
        <title>Sporosarcina sp. nov., isolated from Korean tranditional fermented seafood 'Jeotgal'.</title>
        <authorList>
            <person name="Yang A.I."/>
            <person name="Shin N.-R."/>
        </authorList>
    </citation>
    <scope>NUCLEOTIDE SEQUENCE [LARGE SCALE GENOMIC DNA]</scope>
    <source>
        <strain evidence="3 4">T2O-4</strain>
    </source>
</reference>
<dbReference type="InterPro" id="IPR029016">
    <property type="entry name" value="GAF-like_dom_sf"/>
</dbReference>
<dbReference type="EC" id="2.7.7.65" evidence="3"/>
<dbReference type="NCBIfam" id="TIGR00254">
    <property type="entry name" value="GGDEF"/>
    <property type="match status" value="1"/>
</dbReference>
<keyword evidence="1" id="KW-0472">Membrane</keyword>
<keyword evidence="3" id="KW-0548">Nucleotidyltransferase</keyword>
<dbReference type="Proteomes" id="UP001303902">
    <property type="component" value="Chromosome"/>
</dbReference>
<keyword evidence="1" id="KW-0812">Transmembrane</keyword>
<dbReference type="SUPFAM" id="SSF55073">
    <property type="entry name" value="Nucleotide cyclase"/>
    <property type="match status" value="1"/>
</dbReference>
<gene>
    <name evidence="3" type="ORF">QWT69_06320</name>
</gene>
<dbReference type="Pfam" id="PF00990">
    <property type="entry name" value="GGDEF"/>
    <property type="match status" value="1"/>
</dbReference>
<keyword evidence="1" id="KW-1133">Transmembrane helix</keyword>
<feature type="transmembrane region" description="Helical" evidence="1">
    <location>
        <begin position="204"/>
        <end position="223"/>
    </location>
</feature>
<evidence type="ECO:0000313" key="4">
    <source>
        <dbReference type="Proteomes" id="UP001303902"/>
    </source>
</evidence>
<dbReference type="InterPro" id="IPR050469">
    <property type="entry name" value="Diguanylate_Cyclase"/>
</dbReference>
<dbReference type="RefSeq" id="WP_317970065.1">
    <property type="nucleotide sequence ID" value="NZ_CP129118.1"/>
</dbReference>
<dbReference type="InterPro" id="IPR043128">
    <property type="entry name" value="Rev_trsase/Diguanyl_cyclase"/>
</dbReference>
<feature type="transmembrane region" description="Helical" evidence="1">
    <location>
        <begin position="139"/>
        <end position="160"/>
    </location>
</feature>
<evidence type="ECO:0000259" key="2">
    <source>
        <dbReference type="PROSITE" id="PS50887"/>
    </source>
</evidence>
<feature type="transmembrane region" description="Helical" evidence="1">
    <location>
        <begin position="69"/>
        <end position="94"/>
    </location>
</feature>
<feature type="transmembrane region" description="Helical" evidence="1">
    <location>
        <begin position="106"/>
        <end position="127"/>
    </location>
</feature>
<sequence length="575" mass="65188">MLYNAKQKRVVLSIWFLLFPTILYVAYNFFPIGTINPLDISLNLLILIVIMMLPLRLESVTLTLERWILFYIFFHYGLIVEMIFMQIGMFVLLFSDKSSTPKVMRFSSNSIVFLLSSLISGSIYYGLGGVLMEQSLGKLVLLGFIYASSYSIINNLLLYINFKYVGHKVTGFLDSVVKDYFITIVLLPFAIALCLLTETLHNKAFLLVGMPCILLLLIAKKYVKSEGLNEVLTSSSEIGHQLAGNLSVSDVLDTFVMKLKTVLPYDNAYIVDLRGEKLVMLRIVEGGHNLKVAEFFDCPDLIKEGDGLNSNETNVYPSRKFIDKLERYDFAHEIQSLMTTPLKRNSVTEGFLFLTSSKKYIFTDLHAKMVDLLAGYVTASIDKAKYYEKTVEKSERCGLTGLNNYRYLERKLDEEMIRFHTKEIDTLSVIILDIDHFKSINDTYGHQSGNDILRAFADLLRQHVSGDATLARYGGEEFVILLPNVDKYDTYKLAETIRKQVDESVFKIIRDLSQDREEVDVHMTVSAGVASIPEDASDAKDLLRNADRGLYLGGKQAGRNRVGMYCNETGVNVEM</sequence>
<dbReference type="PANTHER" id="PTHR45138">
    <property type="entry name" value="REGULATORY COMPONENTS OF SENSORY TRANSDUCTION SYSTEM"/>
    <property type="match status" value="1"/>
</dbReference>
<dbReference type="EMBL" id="CP129118">
    <property type="protein sequence ID" value="WOV88718.1"/>
    <property type="molecule type" value="Genomic_DNA"/>
</dbReference>
<feature type="domain" description="GGDEF" evidence="2">
    <location>
        <begin position="425"/>
        <end position="567"/>
    </location>
</feature>
<dbReference type="PROSITE" id="PS50887">
    <property type="entry name" value="GGDEF"/>
    <property type="match status" value="1"/>
</dbReference>
<dbReference type="Gene3D" id="3.30.70.270">
    <property type="match status" value="1"/>
</dbReference>
<proteinExistence type="predicted"/>
<dbReference type="SUPFAM" id="SSF55781">
    <property type="entry name" value="GAF domain-like"/>
    <property type="match status" value="1"/>
</dbReference>
<dbReference type="PANTHER" id="PTHR45138:SF9">
    <property type="entry name" value="DIGUANYLATE CYCLASE DGCM-RELATED"/>
    <property type="match status" value="1"/>
</dbReference>
<keyword evidence="4" id="KW-1185">Reference proteome</keyword>
<feature type="transmembrane region" description="Helical" evidence="1">
    <location>
        <begin position="40"/>
        <end position="57"/>
    </location>
</feature>
<evidence type="ECO:0000313" key="3">
    <source>
        <dbReference type="EMBL" id="WOV88718.1"/>
    </source>
</evidence>
<evidence type="ECO:0000256" key="1">
    <source>
        <dbReference type="SAM" id="Phobius"/>
    </source>
</evidence>